<dbReference type="Pfam" id="PF07486">
    <property type="entry name" value="Hydrolase_2"/>
    <property type="match status" value="1"/>
</dbReference>
<dbReference type="eggNOG" id="COG3773">
    <property type="taxonomic scope" value="Bacteria"/>
</dbReference>
<dbReference type="STRING" id="1121015.GCA_000420545_00484"/>
<evidence type="ECO:0000259" key="2">
    <source>
        <dbReference type="Pfam" id="PF07486"/>
    </source>
</evidence>
<sequence length="150" mass="16740">MKLSFLLWLASFLPQPAADPLCLATTVYLEARDQSELGQRAVAEVALRRQESGRWGDSVCEVVTAPKQFAPTLVNPGLRLSNVEAWQQAVNVAFAAQKDWQQPIADRHEVVPGASHFAALDLAQPTWRNYPEVATIGSHTFYRVDRLRAR</sequence>
<dbReference type="OrthoDB" id="5952809at2"/>
<protein>
    <recommendedName>
        <fullName evidence="2">Cell wall hydrolase SleB domain-containing protein</fullName>
    </recommendedName>
</protein>
<dbReference type="Gene3D" id="1.10.10.2520">
    <property type="entry name" value="Cell wall hydrolase SleB, domain 1"/>
    <property type="match status" value="1"/>
</dbReference>
<comment type="caution">
    <text evidence="3">The sequence shown here is derived from an EMBL/GenBank/DDBJ whole genome shotgun (WGS) entry which is preliminary data.</text>
</comment>
<dbReference type="AlphaFoldDB" id="A0A091B067"/>
<organism evidence="3 4">
    <name type="scientific">Arenimonas oryziterrae DSM 21050 = YC6267</name>
    <dbReference type="NCBI Taxonomy" id="1121015"/>
    <lineage>
        <taxon>Bacteria</taxon>
        <taxon>Pseudomonadati</taxon>
        <taxon>Pseudomonadota</taxon>
        <taxon>Gammaproteobacteria</taxon>
        <taxon>Lysobacterales</taxon>
        <taxon>Lysobacteraceae</taxon>
        <taxon>Arenimonas</taxon>
    </lineage>
</organism>
<evidence type="ECO:0000313" key="4">
    <source>
        <dbReference type="Proteomes" id="UP000029385"/>
    </source>
</evidence>
<gene>
    <name evidence="3" type="ORF">N789_06095</name>
</gene>
<dbReference type="PATRIC" id="fig|1121015.4.peg.711"/>
<feature type="domain" description="Cell wall hydrolase SleB" evidence="2">
    <location>
        <begin position="34"/>
        <end position="142"/>
    </location>
</feature>
<feature type="signal peptide" evidence="1">
    <location>
        <begin position="1"/>
        <end position="17"/>
    </location>
</feature>
<reference evidence="3 4" key="1">
    <citation type="submission" date="2013-09" db="EMBL/GenBank/DDBJ databases">
        <title>Genome sequencing of Arenimonas oryziterrae.</title>
        <authorList>
            <person name="Chen F."/>
            <person name="Wang G."/>
        </authorList>
    </citation>
    <scope>NUCLEOTIDE SEQUENCE [LARGE SCALE GENOMIC DNA]</scope>
    <source>
        <strain evidence="3 4">YC6267</strain>
    </source>
</reference>
<accession>A0A091B067</accession>
<feature type="chain" id="PRO_5001869077" description="Cell wall hydrolase SleB domain-containing protein" evidence="1">
    <location>
        <begin position="18"/>
        <end position="150"/>
    </location>
</feature>
<keyword evidence="1" id="KW-0732">Signal</keyword>
<keyword evidence="4" id="KW-1185">Reference proteome</keyword>
<dbReference type="RefSeq" id="WP_022968145.1">
    <property type="nucleotide sequence ID" value="NZ_ATVD01000001.1"/>
</dbReference>
<dbReference type="Proteomes" id="UP000029385">
    <property type="component" value="Unassembled WGS sequence"/>
</dbReference>
<name>A0A091B067_9GAMM</name>
<evidence type="ECO:0000256" key="1">
    <source>
        <dbReference type="SAM" id="SignalP"/>
    </source>
</evidence>
<dbReference type="InterPro" id="IPR042047">
    <property type="entry name" value="SleB_dom1"/>
</dbReference>
<dbReference type="EMBL" id="AVCI01000002">
    <property type="protein sequence ID" value="KFN44294.1"/>
    <property type="molecule type" value="Genomic_DNA"/>
</dbReference>
<dbReference type="GO" id="GO:0016787">
    <property type="term" value="F:hydrolase activity"/>
    <property type="evidence" value="ECO:0007669"/>
    <property type="project" value="InterPro"/>
</dbReference>
<proteinExistence type="predicted"/>
<dbReference type="InterPro" id="IPR011105">
    <property type="entry name" value="Cell_wall_hydrolase_SleB"/>
</dbReference>
<evidence type="ECO:0000313" key="3">
    <source>
        <dbReference type="EMBL" id="KFN44294.1"/>
    </source>
</evidence>